<evidence type="ECO:0000313" key="1">
    <source>
        <dbReference type="EMBL" id="PON71980.1"/>
    </source>
</evidence>
<dbReference type="AlphaFoldDB" id="A0A2P5DFE2"/>
<proteinExistence type="predicted"/>
<keyword evidence="2" id="KW-1185">Reference proteome</keyword>
<gene>
    <name evidence="1" type="ORF">PanWU01x14_068220</name>
</gene>
<reference evidence="2" key="1">
    <citation type="submission" date="2016-06" db="EMBL/GenBank/DDBJ databases">
        <title>Parallel loss of symbiosis genes in relatives of nitrogen-fixing non-legume Parasponia.</title>
        <authorList>
            <person name="Van Velzen R."/>
            <person name="Holmer R."/>
            <person name="Bu F."/>
            <person name="Rutten L."/>
            <person name="Van Zeijl A."/>
            <person name="Liu W."/>
            <person name="Santuari L."/>
            <person name="Cao Q."/>
            <person name="Sharma T."/>
            <person name="Shen D."/>
            <person name="Roswanjaya Y."/>
            <person name="Wardhani T."/>
            <person name="Kalhor M.S."/>
            <person name="Jansen J."/>
            <person name="Van den Hoogen J."/>
            <person name="Gungor B."/>
            <person name="Hartog M."/>
            <person name="Hontelez J."/>
            <person name="Verver J."/>
            <person name="Yang W.-C."/>
            <person name="Schijlen E."/>
            <person name="Repin R."/>
            <person name="Schilthuizen M."/>
            <person name="Schranz E."/>
            <person name="Heidstra R."/>
            <person name="Miyata K."/>
            <person name="Fedorova E."/>
            <person name="Kohlen W."/>
            <person name="Bisseling T."/>
            <person name="Smit S."/>
            <person name="Geurts R."/>
        </authorList>
    </citation>
    <scope>NUCLEOTIDE SEQUENCE [LARGE SCALE GENOMIC DNA]</scope>
    <source>
        <strain evidence="2">cv. WU1-14</strain>
    </source>
</reference>
<dbReference type="EMBL" id="JXTB01000041">
    <property type="protein sequence ID" value="PON71980.1"/>
    <property type="molecule type" value="Genomic_DNA"/>
</dbReference>
<evidence type="ECO:0000313" key="2">
    <source>
        <dbReference type="Proteomes" id="UP000237105"/>
    </source>
</evidence>
<organism evidence="1 2">
    <name type="scientific">Parasponia andersonii</name>
    <name type="common">Sponia andersonii</name>
    <dbReference type="NCBI Taxonomy" id="3476"/>
    <lineage>
        <taxon>Eukaryota</taxon>
        <taxon>Viridiplantae</taxon>
        <taxon>Streptophyta</taxon>
        <taxon>Embryophyta</taxon>
        <taxon>Tracheophyta</taxon>
        <taxon>Spermatophyta</taxon>
        <taxon>Magnoliopsida</taxon>
        <taxon>eudicotyledons</taxon>
        <taxon>Gunneridae</taxon>
        <taxon>Pentapetalae</taxon>
        <taxon>rosids</taxon>
        <taxon>fabids</taxon>
        <taxon>Rosales</taxon>
        <taxon>Cannabaceae</taxon>
        <taxon>Parasponia</taxon>
    </lineage>
</organism>
<accession>A0A2P5DFE2</accession>
<dbReference type="Proteomes" id="UP000237105">
    <property type="component" value="Unassembled WGS sequence"/>
</dbReference>
<comment type="caution">
    <text evidence="1">The sequence shown here is derived from an EMBL/GenBank/DDBJ whole genome shotgun (WGS) entry which is preliminary data.</text>
</comment>
<sequence>MSGRIDHILYPITSPFHVSPVEGYDREVIELLQPSLSAAVTDTTNFLRRASSWCVLFLQILDPTCSNKQRMTKLASTARHVSPFGGAKMIAKRHNDGVALNSLGWENKYIFG</sequence>
<protein>
    <submittedName>
        <fullName evidence="1">Uncharacterized protein</fullName>
    </submittedName>
</protein>
<dbReference type="OrthoDB" id="10313794at2759"/>
<name>A0A2P5DFE2_PARAD</name>